<dbReference type="EMBL" id="NTYF01000119">
    <property type="protein sequence ID" value="PER46259.1"/>
    <property type="molecule type" value="Genomic_DNA"/>
</dbReference>
<evidence type="ECO:0008006" key="3">
    <source>
        <dbReference type="Google" id="ProtNLM"/>
    </source>
</evidence>
<sequence>MSEVPDINKYEDIIKAAKSGNLIIFVGAGVSKLLNLPLWYEFAINRLNTIYKAELIDYRTYEMLKKLDAKKILTICKLFMKEEGIEAQLAQKVFEFEKNEKYDNVYSKLYSMNAIYITTNYDECLDQVAERVVSIESLKEDAGGNISNRVIYKQSDLLEENLKNGNVIHIHGSVKEEMGMIVTLNDYLKYYGTTSKENELSDFLKKVFNTKYVVLFMGYGLEEYEILEYMLSKNISPQNTKKHYMLYPAYKDEHKMIDLLNKYYNTFDVELIPYDKGKKGYEQLIPIIDEWSKVLSNTSKEADFMKKINSIDEIFKGEETDFHKYATVVIDEIKKDEPLEAYLFKNVNDRRWLFLLIEEGFYAPEKVPTPTQEDGGYKIPYWVQTDYLHKIVDQLQDEDDKEIKAVMEIIREVSTYTDDNNHIDNYKVWIQFIEILAKIPNQYIDIETINMIETWTDSKFRVDYVSYEIANKLMMKFLNSDSPDDSIKVEKIIDILINLDNKKRELSIGKYYFSKVFDKNTVKLISEKCSTKLLDQIKERINNYLGDSEIDCEFEYNEGKLKLKVHKEQETYNVEISDGKGILLEEAVDKNTIKDFTEHIFDLISNQFGEGNFEPNVKDKISSLYYGLHYKELFYSLFEQNGKAYKNDFDLLLDLFKDLLVCKDESSIEGYLNQLMNEDYLVFQKVLLYVIGSKFPVYNNVLWELLESNKGEFIFQDPAFEDELRVILEKIEELNGENQTKLLELINKGPNIYSKIENEQRYIDIWKQKRAYALRKIPVFNDMYEKLKIKTELTDEGLRPIIGKVTTRTSSLSSPLTIKQLSEMKNASISEFMKEFRTVDPWEGPTTYELGKTFGEFTKKYPNRIVEDLEPFSDIPYYYFYQMLDGLMDAWKEKESFNWGHLLAFVSQYINSEEFWDDKYKLNEGQWDTDHKSVLVNICRLLRIGSENSAWAFENEHYIEAKKILLFLFEKTRDIKERHPDKDVVYYVLNSLKGSVLQTVLTMSELAKNRDEQGQWDNEFRKVYDHCLKHNIVEAYILLGIELPRFLNLQSDWTSNKINDLKFDNKHWESFMVAFIYSKNVNKEIYGLMQHHYNYAIDYKFKEKDLKIKLAEHIAIGYLKGFEKTPDASLYDKVLKLWDYDMINEFIKSFCWESQRILTKDDKQRIIEFWDEFYIHYEDCSDEELNENDKKLLSNSLNLICILNEDEIDEKSNQRLQRAIDYVSYGNNSYVVIERLHQIIKESDLTDKRKIICDLMEKLVEKSIPDYPEQEIKDIVEYLYNSEKEEIVEAAERICRTYQRHGIDFLREIYDRYEKSSLS</sequence>
<organism evidence="1 2">
    <name type="scientific">Bacillus thuringiensis</name>
    <dbReference type="NCBI Taxonomy" id="1428"/>
    <lineage>
        <taxon>Bacteria</taxon>
        <taxon>Bacillati</taxon>
        <taxon>Bacillota</taxon>
        <taxon>Bacilli</taxon>
        <taxon>Bacillales</taxon>
        <taxon>Bacillaceae</taxon>
        <taxon>Bacillus</taxon>
        <taxon>Bacillus cereus group</taxon>
    </lineage>
</organism>
<accession>A0ABD6RXP9</accession>
<name>A0ABD6RXP9_BACTU</name>
<dbReference type="InterPro" id="IPR029035">
    <property type="entry name" value="DHS-like_NAD/FAD-binding_dom"/>
</dbReference>
<proteinExistence type="predicted"/>
<reference evidence="1 2" key="1">
    <citation type="submission" date="2017-09" db="EMBL/GenBank/DDBJ databases">
        <title>Large-scale bioinformatics analysis of Bacillus genomes uncovers conserved roles of natural products in bacterial physiology.</title>
        <authorList>
            <consortium name="Agbiome Team Llc"/>
            <person name="Bleich R.M."/>
            <person name="Kirk G.J."/>
            <person name="Santa Maria K.C."/>
            <person name="Allen S.E."/>
            <person name="Farag S."/>
            <person name="Shank E.A."/>
            <person name="Bowers A."/>
        </authorList>
    </citation>
    <scope>NUCLEOTIDE SEQUENCE [LARGE SCALE GENOMIC DNA]</scope>
    <source>
        <strain evidence="1 2">AFS005140</strain>
    </source>
</reference>
<comment type="caution">
    <text evidence="1">The sequence shown here is derived from an EMBL/GenBank/DDBJ whole genome shotgun (WGS) entry which is preliminary data.</text>
</comment>
<dbReference type="Pfam" id="PF13289">
    <property type="entry name" value="SIR2_2"/>
    <property type="match status" value="1"/>
</dbReference>
<gene>
    <name evidence="1" type="ORF">CN495_26445</name>
</gene>
<dbReference type="SUPFAM" id="SSF52467">
    <property type="entry name" value="DHS-like NAD/FAD-binding domain"/>
    <property type="match status" value="1"/>
</dbReference>
<dbReference type="Proteomes" id="UP000219897">
    <property type="component" value="Unassembled WGS sequence"/>
</dbReference>
<protein>
    <recommendedName>
        <fullName evidence="3">SIR2-like domain-containing protein</fullName>
    </recommendedName>
</protein>
<evidence type="ECO:0000313" key="1">
    <source>
        <dbReference type="EMBL" id="PER46259.1"/>
    </source>
</evidence>
<evidence type="ECO:0000313" key="2">
    <source>
        <dbReference type="Proteomes" id="UP000219897"/>
    </source>
</evidence>